<evidence type="ECO:0000313" key="9">
    <source>
        <dbReference type="Proteomes" id="UP000681041"/>
    </source>
</evidence>
<dbReference type="Pfam" id="PF02415">
    <property type="entry name" value="Chlam_PMP"/>
    <property type="match status" value="5"/>
</dbReference>
<evidence type="ECO:0000256" key="7">
    <source>
        <dbReference type="ARBA" id="ARBA00023237"/>
    </source>
</evidence>
<evidence type="ECO:0008006" key="10">
    <source>
        <dbReference type="Google" id="ProtNLM"/>
    </source>
</evidence>
<keyword evidence="4" id="KW-0964">Secreted</keyword>
<keyword evidence="5" id="KW-0732">Signal</keyword>
<keyword evidence="9" id="KW-1185">Reference proteome</keyword>
<name>A0A8T8K2K0_9EURY</name>
<accession>A0A8T8K2K0</accession>
<dbReference type="GeneID" id="64819552"/>
<evidence type="ECO:0000313" key="8">
    <source>
        <dbReference type="EMBL" id="QUH22678.1"/>
    </source>
</evidence>
<dbReference type="Pfam" id="PF09373">
    <property type="entry name" value="PMBR"/>
    <property type="match status" value="1"/>
</dbReference>
<dbReference type="OrthoDB" id="78475at2157"/>
<evidence type="ECO:0000256" key="1">
    <source>
        <dbReference type="ARBA" id="ARBA00004196"/>
    </source>
</evidence>
<evidence type="ECO:0000256" key="2">
    <source>
        <dbReference type="ARBA" id="ARBA00004442"/>
    </source>
</evidence>
<dbReference type="SUPFAM" id="SSF51126">
    <property type="entry name" value="Pectin lyase-like"/>
    <property type="match status" value="2"/>
</dbReference>
<dbReference type="PANTHER" id="PTHR11319">
    <property type="entry name" value="G PROTEIN-COUPLED RECEPTOR-RELATED"/>
    <property type="match status" value="1"/>
</dbReference>
<dbReference type="Gene3D" id="2.160.20.10">
    <property type="entry name" value="Single-stranded right-handed beta-helix, Pectin lyase-like"/>
    <property type="match status" value="1"/>
</dbReference>
<dbReference type="Proteomes" id="UP000681041">
    <property type="component" value="Chromosome"/>
</dbReference>
<dbReference type="PANTHER" id="PTHR11319:SF35">
    <property type="entry name" value="OUTER MEMBRANE PROTEIN PMPC-RELATED"/>
    <property type="match status" value="1"/>
</dbReference>
<dbReference type="SUPFAM" id="SSF49373">
    <property type="entry name" value="Invasin/intimin cell-adhesion fragments"/>
    <property type="match status" value="1"/>
</dbReference>
<keyword evidence="6" id="KW-0472">Membrane</keyword>
<dbReference type="NCBIfam" id="TIGR01376">
    <property type="entry name" value="POMP_repeat"/>
    <property type="match status" value="1"/>
</dbReference>
<evidence type="ECO:0000256" key="6">
    <source>
        <dbReference type="ARBA" id="ARBA00023136"/>
    </source>
</evidence>
<dbReference type="InterPro" id="IPR018975">
    <property type="entry name" value="Pseudomurein-binding_repeat"/>
</dbReference>
<dbReference type="InterPro" id="IPR008964">
    <property type="entry name" value="Invasin/intimin_cell_adhesion"/>
</dbReference>
<dbReference type="RefSeq" id="WP_211533623.1">
    <property type="nucleotide sequence ID" value="NZ_CP058560.1"/>
</dbReference>
<evidence type="ECO:0000256" key="4">
    <source>
        <dbReference type="ARBA" id="ARBA00022525"/>
    </source>
</evidence>
<dbReference type="InterPro" id="IPR003368">
    <property type="entry name" value="POMP_repeat"/>
</dbReference>
<reference evidence="8" key="1">
    <citation type="submission" date="2020-07" db="EMBL/GenBank/DDBJ databases">
        <title>Methanobacterium. sp. MethCan genome.</title>
        <authorList>
            <person name="Postec A."/>
            <person name="Quemeneur M."/>
        </authorList>
    </citation>
    <scope>NUCLEOTIDE SEQUENCE</scope>
    <source>
        <strain evidence="8">MethCAN</strain>
    </source>
</reference>
<evidence type="ECO:0000256" key="5">
    <source>
        <dbReference type="ARBA" id="ARBA00022729"/>
    </source>
</evidence>
<dbReference type="KEGG" id="meme:HYG87_02270"/>
<sequence length="627" mass="66226">MKKQLIITLTVLILAITMAGAVSATVDPDSVKYVSPTGSDDNDGTETNPYLTIGKGITSVSVDGTVNVADGTYYEHLTISKNLNLVGQSQENTIIDGSNTGKPLTINSGATVGISLFTIQNGVSGFSGGGIDNYGTVTVNSNTFINNTAQYGGAIFNAYGSTLNVIESTFTDNVGTFGGGAIYDAEGTSTVTGSTFTNNLADYGGAIYTYGTVTVTDSTFTGNSATTWGGAIYNYYGYDYDATLTVTNSEFTGNTAPFGGAIYNFATLSVTDSTFTGNSATNYGGAIYNNDNYCSADVTTSTFSGNTASVGGAIFNNWGTVTANFNRIVDNSHISIHNHGGSADARYNWWGSNNPNFTTLIGGAVNYSPWLYMSFQADPTSIAQGETSILTANFNHAFDGTTVTSLDPANGHLPDGTLVTFQTDLGEVGSQIVDKPTTSGVATATLNGTESGLATVKAALDTEELSDTVQIGAEPPETGIFTRLMVQDAAIRVRNFITSRGVLPNWVRMEDTAGITHYVTMPVFLELSTASLISTAQEFKAMDVKTAPKAAGSTIVNRNLYKSGYMDMASRVNKFIRNNGVAPNFAWSSLGNIRFQALVDSFARIVAFKAERGVLPNYVVINTRRVR</sequence>
<evidence type="ECO:0000256" key="3">
    <source>
        <dbReference type="ARBA" id="ARBA00004613"/>
    </source>
</evidence>
<dbReference type="EMBL" id="CP058560">
    <property type="protein sequence ID" value="QUH22678.1"/>
    <property type="molecule type" value="Genomic_DNA"/>
</dbReference>
<protein>
    <recommendedName>
        <fullName evidence="10">Big-1 domain-containing protein</fullName>
    </recommendedName>
</protein>
<comment type="subcellular location">
    <subcellularLocation>
        <location evidence="1">Cell envelope</location>
    </subcellularLocation>
    <subcellularLocation>
        <location evidence="2">Cell outer membrane</location>
    </subcellularLocation>
    <subcellularLocation>
        <location evidence="3">Secreted</location>
    </subcellularLocation>
</comment>
<gene>
    <name evidence="8" type="ORF">HYG87_02270</name>
</gene>
<dbReference type="AlphaFoldDB" id="A0A8T8K2K0"/>
<keyword evidence="7" id="KW-0998">Cell outer membrane</keyword>
<dbReference type="InterPro" id="IPR011050">
    <property type="entry name" value="Pectin_lyase_fold/virulence"/>
</dbReference>
<organism evidence="8 9">
    <name type="scientific">Methanobacterium alkalithermotolerans</name>
    <dbReference type="NCBI Taxonomy" id="2731220"/>
    <lineage>
        <taxon>Archaea</taxon>
        <taxon>Methanobacteriati</taxon>
        <taxon>Methanobacteriota</taxon>
        <taxon>Methanomada group</taxon>
        <taxon>Methanobacteria</taxon>
        <taxon>Methanobacteriales</taxon>
        <taxon>Methanobacteriaceae</taxon>
        <taxon>Methanobacterium</taxon>
    </lineage>
</organism>
<dbReference type="InterPro" id="IPR012334">
    <property type="entry name" value="Pectin_lyas_fold"/>
</dbReference>
<dbReference type="GO" id="GO:0005576">
    <property type="term" value="C:extracellular region"/>
    <property type="evidence" value="ECO:0007669"/>
    <property type="project" value="UniProtKB-SubCell"/>
</dbReference>
<proteinExistence type="predicted"/>